<dbReference type="EMBL" id="BOQL01000067">
    <property type="protein sequence ID" value="GIM77573.1"/>
    <property type="molecule type" value="Genomic_DNA"/>
</dbReference>
<protein>
    <submittedName>
        <fullName evidence="1">Uncharacterized protein</fullName>
    </submittedName>
</protein>
<accession>A0A919SV17</accession>
<sequence>MARRLAVGLEDGQHACVDLAGLVLVGVTAVQGASAMWFRPGVNRCLPDMTSGGTLPVTDPPGMT</sequence>
<organism evidence="1 2">
    <name type="scientific">Actinoplanes auranticolor</name>
    <dbReference type="NCBI Taxonomy" id="47988"/>
    <lineage>
        <taxon>Bacteria</taxon>
        <taxon>Bacillati</taxon>
        <taxon>Actinomycetota</taxon>
        <taxon>Actinomycetes</taxon>
        <taxon>Micromonosporales</taxon>
        <taxon>Micromonosporaceae</taxon>
        <taxon>Actinoplanes</taxon>
    </lineage>
</organism>
<comment type="caution">
    <text evidence="1">The sequence shown here is derived from an EMBL/GenBank/DDBJ whole genome shotgun (WGS) entry which is preliminary data.</text>
</comment>
<dbReference type="AlphaFoldDB" id="A0A919SV17"/>
<proteinExistence type="predicted"/>
<reference evidence="1" key="1">
    <citation type="submission" date="2021-03" db="EMBL/GenBank/DDBJ databases">
        <title>Whole genome shotgun sequence of Actinoplanes auranticolor NBRC 12245.</title>
        <authorList>
            <person name="Komaki H."/>
            <person name="Tamura T."/>
        </authorList>
    </citation>
    <scope>NUCLEOTIDE SEQUENCE</scope>
    <source>
        <strain evidence="1">NBRC 12245</strain>
    </source>
</reference>
<evidence type="ECO:0000313" key="2">
    <source>
        <dbReference type="Proteomes" id="UP000681340"/>
    </source>
</evidence>
<dbReference type="Proteomes" id="UP000681340">
    <property type="component" value="Unassembled WGS sequence"/>
</dbReference>
<evidence type="ECO:0000313" key="1">
    <source>
        <dbReference type="EMBL" id="GIM77573.1"/>
    </source>
</evidence>
<gene>
    <name evidence="1" type="ORF">Aau02nite_76510</name>
</gene>
<name>A0A919SV17_9ACTN</name>
<keyword evidence="2" id="KW-1185">Reference proteome</keyword>